<accession>A0A1E5QP42</accession>
<sequence>MEFLTILLSGLLLLASPIGLVVDRVGERLIRSQFERIEQLEVRVDNPPSHQLLQGKVERIQIAGRGLWLQPDIRLAAVDIETDPIDLDLPQLRERLRQRDFSFLERPIQAGIRLALSEEDINRALRSPAVTNRLRTAASQLLPGPMGAQVNRYEILAPQVEFLGNNRFRIQVNLQEQGTATTPITLTAETGLGTIGGRKLQLLNPRLELNGTPVPELFVNLLTEGVNRRLDLQVLEASGITARLLQVEVNPEQMEMAAFVRLAPPSR</sequence>
<dbReference type="RefSeq" id="WP_069965972.1">
    <property type="nucleotide sequence ID" value="NZ_CM124774.1"/>
</dbReference>
<dbReference type="EMBL" id="MJGC01000038">
    <property type="protein sequence ID" value="OEJ76442.1"/>
    <property type="molecule type" value="Genomic_DNA"/>
</dbReference>
<organism evidence="1">
    <name type="scientific">Desertifilum tharense IPPAS B-1220</name>
    <dbReference type="NCBI Taxonomy" id="1781255"/>
    <lineage>
        <taxon>Bacteria</taxon>
        <taxon>Bacillati</taxon>
        <taxon>Cyanobacteriota</taxon>
        <taxon>Cyanophyceae</taxon>
        <taxon>Desertifilales</taxon>
        <taxon>Desertifilaceae</taxon>
        <taxon>Desertifilum</taxon>
    </lineage>
</organism>
<protein>
    <recommendedName>
        <fullName evidence="2">DUF2993 domain-containing protein</fullName>
    </recommendedName>
</protein>
<dbReference type="Pfam" id="PF11209">
    <property type="entry name" value="LmeA"/>
    <property type="match status" value="1"/>
</dbReference>
<dbReference type="STRING" id="1781255.BH720_04530"/>
<evidence type="ECO:0008006" key="2">
    <source>
        <dbReference type="Google" id="ProtNLM"/>
    </source>
</evidence>
<name>A0A1E5QP42_9CYAN</name>
<dbReference type="AlphaFoldDB" id="A0A1E5QP42"/>
<dbReference type="InterPro" id="IPR021373">
    <property type="entry name" value="DUF2993"/>
</dbReference>
<proteinExistence type="predicted"/>
<reference evidence="1" key="1">
    <citation type="submission" date="2016-09" db="EMBL/GenBank/DDBJ databases">
        <title>Draft genome of thermotolerant cyanobacterium Desertifilum sp. strain IPPAS B-1220.</title>
        <authorList>
            <person name="Sinetova M.A."/>
            <person name="Bolakhan K."/>
            <person name="Zayadan B.K."/>
            <person name="Mironov K.S."/>
            <person name="Ustinova V."/>
            <person name="Kupriyanova E.V."/>
            <person name="Sidorov R.A."/>
            <person name="Skrypnik A.N."/>
            <person name="Gogoleva N.E."/>
            <person name="Gogolev Y.V."/>
            <person name="Los D.A."/>
        </authorList>
    </citation>
    <scope>NUCLEOTIDE SEQUENCE [LARGE SCALE GENOMIC DNA]</scope>
    <source>
        <strain evidence="1">IPPAS B-1220</strain>
    </source>
</reference>
<evidence type="ECO:0000313" key="1">
    <source>
        <dbReference type="EMBL" id="OEJ76442.1"/>
    </source>
</evidence>
<comment type="caution">
    <text evidence="1">The sequence shown here is derived from an EMBL/GenBank/DDBJ whole genome shotgun (WGS) entry which is preliminary data.</text>
</comment>
<dbReference type="OrthoDB" id="570669at2"/>
<gene>
    <name evidence="1" type="ORF">BH720_04530</name>
</gene>